<dbReference type="OMA" id="KVRNAHY"/>
<dbReference type="Xenbase" id="XB-GENE-29083591">
    <property type="gene designation" value="ccdc190"/>
</dbReference>
<feature type="compositionally biased region" description="Low complexity" evidence="1">
    <location>
        <begin position="148"/>
        <end position="159"/>
    </location>
</feature>
<dbReference type="CTD" id="339512"/>
<dbReference type="RefSeq" id="XP_004913827.2">
    <property type="nucleotide sequence ID" value="XM_004913770.4"/>
</dbReference>
<keyword evidence="2" id="KW-1185">Reference proteome</keyword>
<dbReference type="InterPro" id="IPR031525">
    <property type="entry name" value="CC190"/>
</dbReference>
<dbReference type="GeneID" id="100497256"/>
<evidence type="ECO:0000313" key="6">
    <source>
        <dbReference type="Xenbase" id="XB-GENE-29083591"/>
    </source>
</evidence>
<feature type="region of interest" description="Disordered" evidence="1">
    <location>
        <begin position="179"/>
        <end position="229"/>
    </location>
</feature>
<feature type="region of interest" description="Disordered" evidence="1">
    <location>
        <begin position="139"/>
        <end position="163"/>
    </location>
</feature>
<feature type="region of interest" description="Disordered" evidence="1">
    <location>
        <begin position="277"/>
        <end position="314"/>
    </location>
</feature>
<dbReference type="AGR" id="Xenbase:XB-GENE-29083591"/>
<sequence>MQRSKRLASNADKQWEAERRGARRAEARLTNGIHEIEEAQLYQVNNMIKEQKRIQKDLMKIKEASKKTSGSPRGKVPDYGTGRLLQHPSSMGGRSQNPAPGIGGRSTGKKAEAMTVGPVMASGSSMTLQMRINDFMDGVNSKGAKMGSPSVSRPESESSSFEDNLSAVNNIIAEKLSISDNPNMMDKSVSSNEEQGSSENAVGTVCKSPTDVAPQRPGHTNAQSLRQRRGSLLKENLVFDEEVYAPDGSLRTVHTMPDLMQSLEEARKARYIRHRHRPDFEKELSVQEIFQKDQGGNPHANSSKGNAGNYVRKK</sequence>
<protein>
    <submittedName>
        <fullName evidence="3 4">Coiled-coil domain-containing protein 190</fullName>
    </submittedName>
</protein>
<reference evidence="3 4" key="1">
    <citation type="submission" date="2025-04" db="UniProtKB">
        <authorList>
            <consortium name="RefSeq"/>
        </authorList>
    </citation>
    <scope>IDENTIFICATION</scope>
    <source>
        <strain evidence="3 4">Nigerian</strain>
        <tissue evidence="3 4">Liver and blood</tissue>
    </source>
</reference>
<feature type="compositionally biased region" description="Basic and acidic residues" evidence="1">
    <location>
        <begin position="13"/>
        <end position="22"/>
    </location>
</feature>
<feature type="region of interest" description="Disordered" evidence="1">
    <location>
        <begin position="60"/>
        <end position="122"/>
    </location>
</feature>
<organism evidence="2 4">
    <name type="scientific">Xenopus tropicalis</name>
    <name type="common">Western clawed frog</name>
    <name type="synonym">Silurana tropicalis</name>
    <dbReference type="NCBI Taxonomy" id="8364"/>
    <lineage>
        <taxon>Eukaryota</taxon>
        <taxon>Metazoa</taxon>
        <taxon>Chordata</taxon>
        <taxon>Craniata</taxon>
        <taxon>Vertebrata</taxon>
        <taxon>Euteleostomi</taxon>
        <taxon>Amphibia</taxon>
        <taxon>Batrachia</taxon>
        <taxon>Anura</taxon>
        <taxon>Pipoidea</taxon>
        <taxon>Pipidae</taxon>
        <taxon>Xenopodinae</taxon>
        <taxon>Xenopus</taxon>
        <taxon>Silurana</taxon>
    </lineage>
</organism>
<proteinExistence type="predicted"/>
<dbReference type="RefSeq" id="XP_002933820.2">
    <property type="nucleotide sequence ID" value="XM_002933774.5"/>
</dbReference>
<evidence type="ECO:0000256" key="1">
    <source>
        <dbReference type="SAM" id="MobiDB-lite"/>
    </source>
</evidence>
<feature type="compositionally biased region" description="Polar residues" evidence="1">
    <location>
        <begin position="179"/>
        <end position="201"/>
    </location>
</feature>
<dbReference type="RefSeq" id="XP_004913826.2">
    <property type="nucleotide sequence ID" value="XM_004913769.4"/>
</dbReference>
<dbReference type="PANTHER" id="PTHR36871:SF1">
    <property type="entry name" value="COILED-COIL DOMAIN-CONTAINING PROTEIN 190"/>
    <property type="match status" value="1"/>
</dbReference>
<evidence type="ECO:0000313" key="2">
    <source>
        <dbReference type="Proteomes" id="UP000008143"/>
    </source>
</evidence>
<gene>
    <name evidence="6" type="primary">ccdc190</name>
    <name evidence="3 4 5" type="synonym">LOC100497256</name>
</gene>
<dbReference type="Proteomes" id="UP000008143">
    <property type="component" value="Chromosome 4"/>
</dbReference>
<dbReference type="AlphaFoldDB" id="A0A8J0R351"/>
<feature type="compositionally biased region" description="Polar residues" evidence="1">
    <location>
        <begin position="87"/>
        <end position="98"/>
    </location>
</feature>
<name>A0A8J0R351_XENTR</name>
<evidence type="ECO:0000313" key="3">
    <source>
        <dbReference type="RefSeq" id="XP_002933820.2"/>
    </source>
</evidence>
<accession>A0A8J0R351</accession>
<dbReference type="PANTHER" id="PTHR36871">
    <property type="entry name" value="COILED-COIL DOMAIN-CONTAINING PROTEIN 190"/>
    <property type="match status" value="1"/>
</dbReference>
<evidence type="ECO:0000313" key="5">
    <source>
        <dbReference type="RefSeq" id="XP_004913827.2"/>
    </source>
</evidence>
<dbReference type="KEGG" id="xtr:100497256"/>
<dbReference type="OrthoDB" id="10050903at2759"/>
<dbReference type="Pfam" id="PF15768">
    <property type="entry name" value="CC190"/>
    <property type="match status" value="1"/>
</dbReference>
<feature type="region of interest" description="Disordered" evidence="1">
    <location>
        <begin position="1"/>
        <end position="22"/>
    </location>
</feature>
<evidence type="ECO:0000313" key="4">
    <source>
        <dbReference type="RefSeq" id="XP_004913826.2"/>
    </source>
</evidence>